<keyword evidence="3" id="KW-1185">Reference proteome</keyword>
<proteinExistence type="predicted"/>
<gene>
    <name evidence="2" type="ORF">F0185_09715</name>
</gene>
<dbReference type="Proteomes" id="UP000785613">
    <property type="component" value="Unassembled WGS sequence"/>
</dbReference>
<dbReference type="NCBIfam" id="NF042415">
    <property type="entry name" value="STY0301_fam"/>
    <property type="match status" value="1"/>
</dbReference>
<dbReference type="InterPro" id="IPR049973">
    <property type="entry name" value="STY0301-like"/>
</dbReference>
<evidence type="ECO:0008006" key="4">
    <source>
        <dbReference type="Google" id="ProtNLM"/>
    </source>
</evidence>
<accession>A0ABX0LGY5</accession>
<evidence type="ECO:0000313" key="3">
    <source>
        <dbReference type="Proteomes" id="UP000785613"/>
    </source>
</evidence>
<organism evidence="2 3">
    <name type="scientific">Massilia rubra</name>
    <dbReference type="NCBI Taxonomy" id="2607910"/>
    <lineage>
        <taxon>Bacteria</taxon>
        <taxon>Pseudomonadati</taxon>
        <taxon>Pseudomonadota</taxon>
        <taxon>Betaproteobacteria</taxon>
        <taxon>Burkholderiales</taxon>
        <taxon>Oxalobacteraceae</taxon>
        <taxon>Telluria group</taxon>
        <taxon>Massilia</taxon>
    </lineage>
</organism>
<dbReference type="EMBL" id="VUYU01000005">
    <property type="protein sequence ID" value="NHZ33863.1"/>
    <property type="molecule type" value="Genomic_DNA"/>
</dbReference>
<protein>
    <recommendedName>
        <fullName evidence="4">DUF3757 domain-containing protein</fullName>
    </recommendedName>
</protein>
<comment type="caution">
    <text evidence="2">The sequence shown here is derived from an EMBL/GenBank/DDBJ whole genome shotgun (WGS) entry which is preliminary data.</text>
</comment>
<evidence type="ECO:0000313" key="2">
    <source>
        <dbReference type="EMBL" id="NHZ33863.1"/>
    </source>
</evidence>
<reference evidence="2 3" key="1">
    <citation type="submission" date="2019-09" db="EMBL/GenBank/DDBJ databases">
        <title>Taxonomy of Antarctic Massilia spp.: description of Massilia rubra sp. nov., Massilia aquatica sp. nov., Massilia mucilaginosa sp. nov., Massilia frigida sp. nov. isolated from streams, lakes and regoliths.</title>
        <authorList>
            <person name="Holochova P."/>
            <person name="Sedlacek I."/>
            <person name="Kralova S."/>
            <person name="Maslanova I."/>
            <person name="Busse H.-J."/>
            <person name="Stankova E."/>
            <person name="Vrbovska V."/>
            <person name="Kovarovic V."/>
            <person name="Bartak M."/>
            <person name="Svec P."/>
            <person name="Pantucek R."/>
        </authorList>
    </citation>
    <scope>NUCLEOTIDE SEQUENCE [LARGE SCALE GENOMIC DNA]</scope>
    <source>
        <strain evidence="2 3">CCM 8692</strain>
    </source>
</reference>
<dbReference type="RefSeq" id="WP_167223834.1">
    <property type="nucleotide sequence ID" value="NZ_VUYU01000005.1"/>
</dbReference>
<name>A0ABX0LGY5_9BURK</name>
<keyword evidence="1" id="KW-0732">Signal</keyword>
<sequence>MKLILSFCLLLAAVDVGAHEIKPCPEEFPVEAIKLSSLPEGWIGVTPSKLSLVSADATSGRPQPAADIGQQRKMRNGYQVTFDTTSTRPSEKWLSCRYGVGGDLALAQRLPDNTERCTVSYYKRPAYNDYDISVACYAAQSKPAR</sequence>
<feature type="signal peptide" evidence="1">
    <location>
        <begin position="1"/>
        <end position="18"/>
    </location>
</feature>
<feature type="chain" id="PRO_5045263752" description="DUF3757 domain-containing protein" evidence="1">
    <location>
        <begin position="19"/>
        <end position="145"/>
    </location>
</feature>
<evidence type="ECO:0000256" key="1">
    <source>
        <dbReference type="SAM" id="SignalP"/>
    </source>
</evidence>